<evidence type="ECO:0008006" key="6">
    <source>
        <dbReference type="Google" id="ProtNLM"/>
    </source>
</evidence>
<sequence>MFPSQAMIRNAFKIGMLVLLMLSFGAAQAQFVTIKLKIPGGATFNSQVVDPMKGGSWEKSKAITWIEINVLENMVFMVDIKYPDRLIEPALEFYFLNNGTSNFEESYRLHNGSQAVITNKSGTLVRLMNPRPLALSAWLGLPMTGGIEIRIEYP</sequence>
<dbReference type="EMBL" id="VORV01000013">
    <property type="protein sequence ID" value="TXD76296.1"/>
    <property type="molecule type" value="Genomic_DNA"/>
</dbReference>
<organism evidence="2 4">
    <name type="scientific">Algoriphagus ratkowskyi</name>
    <dbReference type="NCBI Taxonomy" id="57028"/>
    <lineage>
        <taxon>Bacteria</taxon>
        <taxon>Pseudomonadati</taxon>
        <taxon>Bacteroidota</taxon>
        <taxon>Cytophagia</taxon>
        <taxon>Cytophagales</taxon>
        <taxon>Cyclobacteriaceae</taxon>
        <taxon>Algoriphagus</taxon>
    </lineage>
</organism>
<dbReference type="AlphaFoldDB" id="A0A2W7RAP2"/>
<feature type="chain" id="PRO_5016024997" description="F5/8 type C domain-containing protein" evidence="1">
    <location>
        <begin position="30"/>
        <end position="154"/>
    </location>
</feature>
<name>A0A2W7RAP2_9BACT</name>
<keyword evidence="5" id="KW-1185">Reference proteome</keyword>
<proteinExistence type="predicted"/>
<feature type="signal peptide" evidence="1">
    <location>
        <begin position="1"/>
        <end position="29"/>
    </location>
</feature>
<evidence type="ECO:0000256" key="1">
    <source>
        <dbReference type="SAM" id="SignalP"/>
    </source>
</evidence>
<dbReference type="Proteomes" id="UP000321927">
    <property type="component" value="Unassembled WGS sequence"/>
</dbReference>
<protein>
    <recommendedName>
        <fullName evidence="6">F5/8 type C domain-containing protein</fullName>
    </recommendedName>
</protein>
<dbReference type="Proteomes" id="UP000249115">
    <property type="component" value="Unassembled WGS sequence"/>
</dbReference>
<gene>
    <name evidence="3" type="ORF">ESW18_17100</name>
    <name evidence="2" type="ORF">LV84_03367</name>
</gene>
<evidence type="ECO:0000313" key="4">
    <source>
        <dbReference type="Proteomes" id="UP000249115"/>
    </source>
</evidence>
<comment type="caution">
    <text evidence="2">The sequence shown here is derived from an EMBL/GenBank/DDBJ whole genome shotgun (WGS) entry which is preliminary data.</text>
</comment>
<dbReference type="RefSeq" id="WP_086502641.1">
    <property type="nucleotide sequence ID" value="NZ_MSSV01000018.1"/>
</dbReference>
<evidence type="ECO:0000313" key="3">
    <source>
        <dbReference type="EMBL" id="TXD76296.1"/>
    </source>
</evidence>
<keyword evidence="1" id="KW-0732">Signal</keyword>
<evidence type="ECO:0000313" key="5">
    <source>
        <dbReference type="Proteomes" id="UP000321927"/>
    </source>
</evidence>
<evidence type="ECO:0000313" key="2">
    <source>
        <dbReference type="EMBL" id="PZX52757.1"/>
    </source>
</evidence>
<dbReference type="EMBL" id="QKZU01000014">
    <property type="protein sequence ID" value="PZX52757.1"/>
    <property type="molecule type" value="Genomic_DNA"/>
</dbReference>
<accession>A0A2W7RAP2</accession>
<reference evidence="3 5" key="2">
    <citation type="submission" date="2019-08" db="EMBL/GenBank/DDBJ databases">
        <title>Genome of Algoriphagus ratkowskyi IC026.</title>
        <authorList>
            <person name="Bowman J.P."/>
        </authorList>
    </citation>
    <scope>NUCLEOTIDE SEQUENCE [LARGE SCALE GENOMIC DNA]</scope>
    <source>
        <strain evidence="3 5">IC026</strain>
    </source>
</reference>
<reference evidence="2 4" key="1">
    <citation type="submission" date="2018-06" db="EMBL/GenBank/DDBJ databases">
        <title>Genomic Encyclopedia of Archaeal and Bacterial Type Strains, Phase II (KMG-II): from individual species to whole genera.</title>
        <authorList>
            <person name="Goeker M."/>
        </authorList>
    </citation>
    <scope>NUCLEOTIDE SEQUENCE [LARGE SCALE GENOMIC DNA]</scope>
    <source>
        <strain evidence="2 4">DSM 22686</strain>
    </source>
</reference>
<dbReference type="OrthoDB" id="839943at2"/>